<name>A0AAD8GXN8_9APIA</name>
<gene>
    <name evidence="8" type="ORF">POM88_049830</name>
</gene>
<keyword evidence="5" id="KW-0653">Protein transport</keyword>
<comment type="similarity">
    <text evidence="3">Belongs to the importin alpha family.</text>
</comment>
<dbReference type="SMART" id="SM00512">
    <property type="entry name" value="Skp1"/>
    <property type="match status" value="1"/>
</dbReference>
<organism evidence="8 9">
    <name type="scientific">Heracleum sosnowskyi</name>
    <dbReference type="NCBI Taxonomy" id="360622"/>
    <lineage>
        <taxon>Eukaryota</taxon>
        <taxon>Viridiplantae</taxon>
        <taxon>Streptophyta</taxon>
        <taxon>Embryophyta</taxon>
        <taxon>Tracheophyta</taxon>
        <taxon>Spermatophyta</taxon>
        <taxon>Magnoliopsida</taxon>
        <taxon>eudicotyledons</taxon>
        <taxon>Gunneridae</taxon>
        <taxon>Pentapetalae</taxon>
        <taxon>asterids</taxon>
        <taxon>campanulids</taxon>
        <taxon>Apiales</taxon>
        <taxon>Apiaceae</taxon>
        <taxon>Apioideae</taxon>
        <taxon>apioid superclade</taxon>
        <taxon>Tordylieae</taxon>
        <taxon>Tordyliinae</taxon>
        <taxon>Heracleum</taxon>
    </lineage>
</organism>
<sequence>METSISDDEEERKDNRVKEGCLGIKSSGFMASSSASNLWRGFPLLDVFNIVYLGVDEIVPEKQLGTIKLLCSGGFQYLYKVEDVDIKRPSIKYGDSIPVSVKGPSVPFFDYVFIEFDLFCGAYKGKKHLQWDPLPHEVSVKSLFFTSNDGTGQILVHIGAYANATVASLEVKLSAATNVCGVVFSSNSDLELAHCANVLFMEKSDNELIVAQDGLIPLARSFVGVPLHSKLYVEVSLSVDGHQLTGVFSFDPLKDGVCENFLTNDKEEKIFIKVTWVDISESDTRKSLIRRMYDQDAVSQRNVTLLSVDKSLFELEEEVALEFNLLKDQIKEIIAENSTSHLSTITCNILSKVIYYCNICVHPSTDEIDFDPQFIKQLDVVGLFNLIQAANHLQIKSLMNLTCRTMVIKVKTKISEDIMKEFNVDDLYIRSAKRLKRSYSREDIPHIDSILRWREKETFINKPLLVDVPISPFAYRRPCLYKPNLYFDIYFSIFKEAHDSQPTDPVKFEEATNWLNDLVNGDAGLADCLSSDDFELLLGILREIDNSEDKKDLDIAIQSLAVRILSRALSHKVFHIYSRDAIPALVKLMSNPLTDLNIAGVMALTRLANACPRCTHVILKTGALEQAQEIANKIRYITLPELKQWVAKFLAAVCYRHLPDDKVKVALIISEDLFTKDQVSHRHIVSTCYALQYLTYKRTVAIEGETWDKLIRRLIGLITNCFRIDCTAVACTPPVIFGSIVIASSALGVVGNIARWGDSNQIQTLANDSQLLQCLGKMLCFKFKKFSKEACQIISYIAAPSQSWIQNMQQANLIEPLCNILENDMYDSDLKMEAAWALFDGIYGDEYSQIDRYSVSVSLSFMHQRACLGRPRYPESS</sequence>
<evidence type="ECO:0000313" key="9">
    <source>
        <dbReference type="Proteomes" id="UP001237642"/>
    </source>
</evidence>
<dbReference type="SUPFAM" id="SSF81382">
    <property type="entry name" value="Skp1 dimerisation domain-like"/>
    <property type="match status" value="1"/>
</dbReference>
<dbReference type="SUPFAM" id="SSF48371">
    <property type="entry name" value="ARM repeat"/>
    <property type="match status" value="1"/>
</dbReference>
<reference evidence="8" key="2">
    <citation type="submission" date="2023-05" db="EMBL/GenBank/DDBJ databases">
        <authorList>
            <person name="Schelkunov M.I."/>
        </authorList>
    </citation>
    <scope>NUCLEOTIDE SEQUENCE</scope>
    <source>
        <strain evidence="8">Hsosn_3</strain>
        <tissue evidence="8">Leaf</tissue>
    </source>
</reference>
<protein>
    <submittedName>
        <fullName evidence="8">Uncharacterized protein</fullName>
    </submittedName>
</protein>
<dbReference type="PANTHER" id="PTHR23316">
    <property type="entry name" value="IMPORTIN ALPHA"/>
    <property type="match status" value="1"/>
</dbReference>
<dbReference type="InterPro" id="IPR011333">
    <property type="entry name" value="SKP1/BTB/POZ_sf"/>
</dbReference>
<evidence type="ECO:0000256" key="4">
    <source>
        <dbReference type="ARBA" id="ARBA00022448"/>
    </source>
</evidence>
<feature type="domain" description="DUF6598" evidence="7">
    <location>
        <begin position="107"/>
        <end position="265"/>
    </location>
</feature>
<evidence type="ECO:0000259" key="6">
    <source>
        <dbReference type="Pfam" id="PF03931"/>
    </source>
</evidence>
<dbReference type="AlphaFoldDB" id="A0AAD8GXN8"/>
<dbReference type="GO" id="GO:0015031">
    <property type="term" value="P:protein transport"/>
    <property type="evidence" value="ECO:0007669"/>
    <property type="project" value="UniProtKB-KW"/>
</dbReference>
<dbReference type="Pfam" id="PF20241">
    <property type="entry name" value="DUF6598"/>
    <property type="match status" value="1"/>
</dbReference>
<dbReference type="Gene3D" id="3.30.710.10">
    <property type="entry name" value="Potassium Channel Kv1.1, Chain A"/>
    <property type="match status" value="1"/>
</dbReference>
<feature type="domain" description="SKP1 component POZ" evidence="6">
    <location>
        <begin position="303"/>
        <end position="358"/>
    </location>
</feature>
<evidence type="ECO:0000259" key="7">
    <source>
        <dbReference type="Pfam" id="PF20241"/>
    </source>
</evidence>
<comment type="caution">
    <text evidence="8">The sequence shown here is derived from an EMBL/GenBank/DDBJ whole genome shotgun (WGS) entry which is preliminary data.</text>
</comment>
<evidence type="ECO:0000313" key="8">
    <source>
        <dbReference type="EMBL" id="KAK1356574.1"/>
    </source>
</evidence>
<dbReference type="SUPFAM" id="SSF54695">
    <property type="entry name" value="POZ domain"/>
    <property type="match status" value="1"/>
</dbReference>
<proteinExistence type="inferred from homology"/>
<reference evidence="8" key="1">
    <citation type="submission" date="2023-02" db="EMBL/GenBank/DDBJ databases">
        <title>Genome of toxic invasive species Heracleum sosnowskyi carries increased number of genes despite the absence of recent whole-genome duplications.</title>
        <authorList>
            <person name="Schelkunov M."/>
            <person name="Shtratnikova V."/>
            <person name="Makarenko M."/>
            <person name="Klepikova A."/>
            <person name="Omelchenko D."/>
            <person name="Novikova G."/>
            <person name="Obukhova E."/>
            <person name="Bogdanov V."/>
            <person name="Penin A."/>
            <person name="Logacheva M."/>
        </authorList>
    </citation>
    <scope>NUCLEOTIDE SEQUENCE</scope>
    <source>
        <strain evidence="8">Hsosn_3</strain>
        <tissue evidence="8">Leaf</tissue>
    </source>
</reference>
<dbReference type="InterPro" id="IPR016073">
    <property type="entry name" value="Skp1_comp_POZ"/>
</dbReference>
<comment type="pathway">
    <text evidence="1">Protein modification; protein ubiquitination.</text>
</comment>
<dbReference type="GO" id="GO:0009867">
    <property type="term" value="P:jasmonic acid mediated signaling pathway"/>
    <property type="evidence" value="ECO:0007669"/>
    <property type="project" value="UniProtKB-ARBA"/>
</dbReference>
<evidence type="ECO:0000256" key="5">
    <source>
        <dbReference type="ARBA" id="ARBA00022927"/>
    </source>
</evidence>
<keyword evidence="9" id="KW-1185">Reference proteome</keyword>
<dbReference type="InterPro" id="IPR001232">
    <property type="entry name" value="SKP1-like"/>
</dbReference>
<evidence type="ECO:0000256" key="3">
    <source>
        <dbReference type="ARBA" id="ARBA00010394"/>
    </source>
</evidence>
<dbReference type="Pfam" id="PF03931">
    <property type="entry name" value="Skp1_POZ"/>
    <property type="match status" value="1"/>
</dbReference>
<dbReference type="EMBL" id="JAUIZM010000011">
    <property type="protein sequence ID" value="KAK1356574.1"/>
    <property type="molecule type" value="Genomic_DNA"/>
</dbReference>
<comment type="similarity">
    <text evidence="2">Belongs to the SKP1 family.</text>
</comment>
<dbReference type="Proteomes" id="UP001237642">
    <property type="component" value="Unassembled WGS sequence"/>
</dbReference>
<dbReference type="InterPro" id="IPR046533">
    <property type="entry name" value="DUF6598"/>
</dbReference>
<dbReference type="InterPro" id="IPR036296">
    <property type="entry name" value="SKP1-like_dim_sf"/>
</dbReference>
<evidence type="ECO:0000256" key="1">
    <source>
        <dbReference type="ARBA" id="ARBA00004906"/>
    </source>
</evidence>
<dbReference type="Gene3D" id="1.25.10.10">
    <property type="entry name" value="Leucine-rich Repeat Variant"/>
    <property type="match status" value="1"/>
</dbReference>
<dbReference type="InterPro" id="IPR016024">
    <property type="entry name" value="ARM-type_fold"/>
</dbReference>
<keyword evidence="4" id="KW-0813">Transport</keyword>
<dbReference type="InterPro" id="IPR011989">
    <property type="entry name" value="ARM-like"/>
</dbReference>
<accession>A0AAD8GXN8</accession>
<evidence type="ECO:0000256" key="2">
    <source>
        <dbReference type="ARBA" id="ARBA00009993"/>
    </source>
</evidence>
<dbReference type="GO" id="GO:0006511">
    <property type="term" value="P:ubiquitin-dependent protein catabolic process"/>
    <property type="evidence" value="ECO:0007669"/>
    <property type="project" value="InterPro"/>
</dbReference>